<sequence>MRLRLVASLLMTVLTAACDDAETKRKRVQAEQAARLEAEAGAARKAAEERLRSTARNITPAARFRGVIVHRQALGGYAVCGQVNLTGAMEDPFLPFVSVVSAGGERIEQFVAAGSAEATRTYVETNTRCFDGGGPTSARSVLPLPPVPDTSASAPAPAAPPRPPAPATAEPAPPPALPAPPAGSLPAQGSVTTTSAHPVNLRSNPAGGGAVLRVVPRGTRLRVFAEAPGGWYQVGETEPVGWIHGSMLER</sequence>
<feature type="compositionally biased region" description="Pro residues" evidence="1">
    <location>
        <begin position="157"/>
        <end position="183"/>
    </location>
</feature>
<name>A0ABT1X495_9PROT</name>
<keyword evidence="4" id="KW-1185">Reference proteome</keyword>
<dbReference type="Gene3D" id="2.30.30.40">
    <property type="entry name" value="SH3 Domains"/>
    <property type="match status" value="1"/>
</dbReference>
<dbReference type="InterPro" id="IPR003646">
    <property type="entry name" value="SH3-like_bac-type"/>
</dbReference>
<evidence type="ECO:0000313" key="4">
    <source>
        <dbReference type="Proteomes" id="UP001524642"/>
    </source>
</evidence>
<dbReference type="RefSeq" id="WP_257716212.1">
    <property type="nucleotide sequence ID" value="NZ_JANJOU010000008.1"/>
</dbReference>
<feature type="region of interest" description="Disordered" evidence="1">
    <location>
        <begin position="128"/>
        <end position="208"/>
    </location>
</feature>
<accession>A0ABT1X495</accession>
<protein>
    <submittedName>
        <fullName evidence="3">SH3 domain-containing protein</fullName>
    </submittedName>
</protein>
<evidence type="ECO:0000259" key="2">
    <source>
        <dbReference type="Pfam" id="PF08239"/>
    </source>
</evidence>
<reference evidence="3 4" key="1">
    <citation type="submission" date="2022-06" db="EMBL/GenBank/DDBJ databases">
        <title>Roseomonas CN29.</title>
        <authorList>
            <person name="Cheng Y."/>
            <person name="He X."/>
        </authorList>
    </citation>
    <scope>NUCLEOTIDE SEQUENCE [LARGE SCALE GENOMIC DNA]</scope>
    <source>
        <strain evidence="3 4">CN29</strain>
    </source>
</reference>
<organism evidence="3 4">
    <name type="scientific">Roseomonas populi</name>
    <dbReference type="NCBI Taxonomy" id="3121582"/>
    <lineage>
        <taxon>Bacteria</taxon>
        <taxon>Pseudomonadati</taxon>
        <taxon>Pseudomonadota</taxon>
        <taxon>Alphaproteobacteria</taxon>
        <taxon>Acetobacterales</taxon>
        <taxon>Roseomonadaceae</taxon>
        <taxon>Roseomonas</taxon>
    </lineage>
</organism>
<feature type="compositionally biased region" description="Polar residues" evidence="1">
    <location>
        <begin position="189"/>
        <end position="203"/>
    </location>
</feature>
<feature type="domain" description="SH3b" evidence="2">
    <location>
        <begin position="199"/>
        <end position="248"/>
    </location>
</feature>
<proteinExistence type="predicted"/>
<comment type="caution">
    <text evidence="3">The sequence shown here is derived from an EMBL/GenBank/DDBJ whole genome shotgun (WGS) entry which is preliminary data.</text>
</comment>
<dbReference type="EMBL" id="JANJOU010000008">
    <property type="protein sequence ID" value="MCR0982539.1"/>
    <property type="molecule type" value="Genomic_DNA"/>
</dbReference>
<evidence type="ECO:0000313" key="3">
    <source>
        <dbReference type="EMBL" id="MCR0982539.1"/>
    </source>
</evidence>
<evidence type="ECO:0000256" key="1">
    <source>
        <dbReference type="SAM" id="MobiDB-lite"/>
    </source>
</evidence>
<dbReference type="PROSITE" id="PS51257">
    <property type="entry name" value="PROKAR_LIPOPROTEIN"/>
    <property type="match status" value="1"/>
</dbReference>
<dbReference type="Proteomes" id="UP001524642">
    <property type="component" value="Unassembled WGS sequence"/>
</dbReference>
<dbReference type="Pfam" id="PF08239">
    <property type="entry name" value="SH3_3"/>
    <property type="match status" value="1"/>
</dbReference>
<gene>
    <name evidence="3" type="ORF">NRP21_10805</name>
</gene>